<dbReference type="EMBL" id="QMDX01000006">
    <property type="protein sequence ID" value="TSD13745.1"/>
    <property type="molecule type" value="Genomic_DNA"/>
</dbReference>
<feature type="transmembrane region" description="Helical" evidence="1">
    <location>
        <begin position="51"/>
        <end position="74"/>
    </location>
</feature>
<evidence type="ECO:0000256" key="1">
    <source>
        <dbReference type="SAM" id="Phobius"/>
    </source>
</evidence>
<reference evidence="2 3" key="1">
    <citation type="submission" date="2018-06" db="EMBL/GenBank/DDBJ databases">
        <title>Natronomonas sp. F16-60 a new haloarchaeon isolated from a solar saltern of Isla Cristina, Huelva, Spain.</title>
        <authorList>
            <person name="Duran-Viseras A."/>
            <person name="Sanchez-Porro C."/>
            <person name="Ventosa A."/>
        </authorList>
    </citation>
    <scope>NUCLEOTIDE SEQUENCE [LARGE SCALE GENOMIC DNA]</scope>
    <source>
        <strain evidence="2 3">F16-60</strain>
    </source>
</reference>
<sequence length="78" mass="8545">MPDRTKRSRCASWVVSDRLPASPRDPRFVATVAGVLSVAALYVYAATTDVLTTATVSFVLLTVLLPTTAAYWLARRLF</sequence>
<name>A0A554N8M5_9EURY</name>
<accession>A0A554N8M5</accession>
<organism evidence="2 3">
    <name type="scientific">Haloglomus irregulare</name>
    <dbReference type="NCBI Taxonomy" id="2234134"/>
    <lineage>
        <taxon>Archaea</taxon>
        <taxon>Methanobacteriati</taxon>
        <taxon>Methanobacteriota</taxon>
        <taxon>Stenosarchaea group</taxon>
        <taxon>Halobacteria</taxon>
        <taxon>Halobacteriales</taxon>
        <taxon>Natronomonadaceae</taxon>
        <taxon>Haloglomus</taxon>
    </lineage>
</organism>
<keyword evidence="1" id="KW-1133">Transmembrane helix</keyword>
<gene>
    <name evidence="2" type="ORF">DP107_11300</name>
</gene>
<dbReference type="InParanoid" id="A0A554N8M5"/>
<dbReference type="AlphaFoldDB" id="A0A554N8M5"/>
<proteinExistence type="predicted"/>
<comment type="caution">
    <text evidence="2">The sequence shown here is derived from an EMBL/GenBank/DDBJ whole genome shotgun (WGS) entry which is preliminary data.</text>
</comment>
<dbReference type="Proteomes" id="UP000319894">
    <property type="component" value="Unassembled WGS sequence"/>
</dbReference>
<feature type="transmembrane region" description="Helical" evidence="1">
    <location>
        <begin position="28"/>
        <end position="45"/>
    </location>
</feature>
<evidence type="ECO:0000313" key="3">
    <source>
        <dbReference type="Proteomes" id="UP000319894"/>
    </source>
</evidence>
<protein>
    <submittedName>
        <fullName evidence="2">Uncharacterized protein</fullName>
    </submittedName>
</protein>
<evidence type="ECO:0000313" key="2">
    <source>
        <dbReference type="EMBL" id="TSD13745.1"/>
    </source>
</evidence>
<keyword evidence="1" id="KW-0812">Transmembrane</keyword>
<keyword evidence="3" id="KW-1185">Reference proteome</keyword>
<keyword evidence="1" id="KW-0472">Membrane</keyword>